<dbReference type="InterPro" id="IPR036249">
    <property type="entry name" value="Thioredoxin-like_sf"/>
</dbReference>
<keyword evidence="1 2" id="KW-0732">Signal</keyword>
<dbReference type="Gene3D" id="3.40.30.10">
    <property type="entry name" value="Glutaredoxin"/>
    <property type="match status" value="2"/>
</dbReference>
<comment type="caution">
    <text evidence="4">The sequence shown here is derived from an EMBL/GenBank/DDBJ whole genome shotgun (WGS) entry which is preliminary data.</text>
</comment>
<dbReference type="Proteomes" id="UP000287798">
    <property type="component" value="Unassembled WGS sequence"/>
</dbReference>
<dbReference type="PANTHER" id="PTHR15337:SF11">
    <property type="entry name" value="THIOREDOXIN DOMAIN-CONTAINING PROTEIN"/>
    <property type="match status" value="1"/>
</dbReference>
<accession>A0A426QMD9</accession>
<dbReference type="RefSeq" id="WP_125182275.1">
    <property type="nucleotide sequence ID" value="NZ_QZMU01000001.1"/>
</dbReference>
<feature type="domain" description="Thioredoxin" evidence="3">
    <location>
        <begin position="14"/>
        <end position="167"/>
    </location>
</feature>
<gene>
    <name evidence="4" type="ORF">D6C00_14040</name>
</gene>
<dbReference type="PANTHER" id="PTHR15337">
    <property type="entry name" value="ANTERIOR GRADIENT PROTEIN-RELATED"/>
    <property type="match status" value="1"/>
</dbReference>
<feature type="chain" id="PRO_5019046214" evidence="2">
    <location>
        <begin position="23"/>
        <end position="344"/>
    </location>
</feature>
<evidence type="ECO:0000313" key="4">
    <source>
        <dbReference type="EMBL" id="RRQ22935.1"/>
    </source>
</evidence>
<keyword evidence="5" id="KW-1185">Reference proteome</keyword>
<dbReference type="InterPro" id="IPR012336">
    <property type="entry name" value="Thioredoxin-like_fold"/>
</dbReference>
<feature type="domain" description="Thioredoxin" evidence="3">
    <location>
        <begin position="173"/>
        <end position="331"/>
    </location>
</feature>
<reference evidence="4 5" key="1">
    <citation type="journal article" date="2010" name="Int. J. Syst. Evol. Microbiol.">
        <title>Thiohalobacter thiocyanaticus gen. nov., sp. nov., a moderately halophilic, sulfur-oxidizing gammaproteobacterium from hypersaline lakes, that utilizes thiocyanate.</title>
        <authorList>
            <person name="Sorokin D.Y."/>
            <person name="Kovaleva O.L."/>
            <person name="Tourova T.P."/>
            <person name="Muyzer G."/>
        </authorList>
    </citation>
    <scope>NUCLEOTIDE SEQUENCE [LARGE SCALE GENOMIC DNA]</scope>
    <source>
        <strain evidence="4 5">Hrh1</strain>
    </source>
</reference>
<dbReference type="AlphaFoldDB" id="A0A426QMD9"/>
<dbReference type="InterPro" id="IPR013766">
    <property type="entry name" value="Thioredoxin_domain"/>
</dbReference>
<dbReference type="PROSITE" id="PS51352">
    <property type="entry name" value="THIOREDOXIN_2"/>
    <property type="match status" value="2"/>
</dbReference>
<dbReference type="SUPFAM" id="SSF52833">
    <property type="entry name" value="Thioredoxin-like"/>
    <property type="match status" value="2"/>
</dbReference>
<dbReference type="EMBL" id="QZMU01000001">
    <property type="protein sequence ID" value="RRQ22935.1"/>
    <property type="molecule type" value="Genomic_DNA"/>
</dbReference>
<evidence type="ECO:0000313" key="5">
    <source>
        <dbReference type="Proteomes" id="UP000287798"/>
    </source>
</evidence>
<dbReference type="InterPro" id="IPR051099">
    <property type="entry name" value="AGR/TXD"/>
</dbReference>
<evidence type="ECO:0000256" key="1">
    <source>
        <dbReference type="ARBA" id="ARBA00022729"/>
    </source>
</evidence>
<evidence type="ECO:0000259" key="3">
    <source>
        <dbReference type="PROSITE" id="PS51352"/>
    </source>
</evidence>
<dbReference type="OrthoDB" id="9791630at2"/>
<sequence length="344" mass="39360">MSLHLVRGLGFLLLSWPLLAPAAAEGRLEEGMTNPGYHEQPAWFKQSFLDLSEDVREAAAADKRLILYFYQDGCPYCKKLLETNFALKKIVDKTRENFDVLALNMWGDREVTSLEGEATTEKRLAEKLKVMYTPTLIFLDEQGNRVLRLNGYYPPHQFEVALDYVAGRHEQDMSIQDFAARQAPTEASGRLHMSPDYLQPPYDLSGHGDDRPLLVMFEQKECPACDELHTDILEREASRELIEAFDVVLLDMQADTPVTTPSGEETTARNWARELGVKYAPSLVFFDGGEEVFRAEAYLRAFHIQSVMDYVASRAYRDQPNLQRFIQKRADRLEEQGIHVDLMD</sequence>
<dbReference type="Pfam" id="PF13098">
    <property type="entry name" value="Thioredoxin_2"/>
    <property type="match status" value="2"/>
</dbReference>
<organism evidence="4 5">
    <name type="scientific">Thiohalobacter thiocyanaticus</name>
    <dbReference type="NCBI Taxonomy" id="585455"/>
    <lineage>
        <taxon>Bacteria</taxon>
        <taxon>Pseudomonadati</taxon>
        <taxon>Pseudomonadota</taxon>
        <taxon>Gammaproteobacteria</taxon>
        <taxon>Thiohalobacterales</taxon>
        <taxon>Thiohalobacteraceae</taxon>
        <taxon>Thiohalobacter</taxon>
    </lineage>
</organism>
<evidence type="ECO:0000256" key="2">
    <source>
        <dbReference type="SAM" id="SignalP"/>
    </source>
</evidence>
<name>A0A426QMD9_9GAMM</name>
<protein>
    <submittedName>
        <fullName evidence="4">Thioredoxin</fullName>
    </submittedName>
</protein>
<feature type="signal peptide" evidence="2">
    <location>
        <begin position="1"/>
        <end position="22"/>
    </location>
</feature>
<proteinExistence type="predicted"/>